<comment type="caution">
    <text evidence="2">The sequence shown here is derived from an EMBL/GenBank/DDBJ whole genome shotgun (WGS) entry which is preliminary data.</text>
</comment>
<reference evidence="2" key="1">
    <citation type="submission" date="2019-03" db="EMBL/GenBank/DDBJ databases">
        <title>Lake Tanganyika Metagenome-Assembled Genomes (MAGs).</title>
        <authorList>
            <person name="Tran P."/>
        </authorList>
    </citation>
    <scope>NUCLEOTIDE SEQUENCE</scope>
    <source>
        <strain evidence="2">K_DeepCast_150m_m2_040</strain>
    </source>
</reference>
<dbReference type="AlphaFoldDB" id="A0A937XDF7"/>
<accession>A0A937XDF7</accession>
<proteinExistence type="predicted"/>
<evidence type="ECO:0000313" key="3">
    <source>
        <dbReference type="Proteomes" id="UP000779900"/>
    </source>
</evidence>
<protein>
    <submittedName>
        <fullName evidence="2">T9SS type A sorting domain-containing protein</fullName>
    </submittedName>
</protein>
<sequence>MSRMLGVLFCTAGLAVGQVGRIDTVGTTTYDWQTGGPAYRMLVNAAVSGLHAGWIYSIDSIPFPDRNMRYNFYDYQSGSWRWSLDGISVFAERSGFGNLDCDPTTGAALVSAHAGRPIVVARDTAPGAGVFEYCTGPSESPERAALAVGANRRLHAAAIDDYGQLWYSRCTTWGTWSVPMHVPPPEPDPGFPSHSITASKVSPKLTLTWVKYWVDSPQEGFYRTSSDGGTSWDSSAQLPAPPAFGGDTAPSFYLGVFPYYDRHDRLHVVAEVVPLRGGQQYVMPAEIWHWCEENNPQWSRVHRAGTALSTTSRLGYNAVLAGRPSIGEDRNGGLYVAWEQFDTANIEPSTDRARADVWYASDNYDNGASWVSAVRTTVPDLSSKRFPSVVDLLARDTLCVLYTVDSVAGFFVHGEGPATQNPVVVQFVPVEVGGLETRQDQSGDCGLEVWPNPSLGHVRLRFSLIAPSQARLEVFDFAGRLVKTAVQARLHSGSHVVDWDGTDSRGHYVPAGVYFCNLVAEDRRFSRKVVLTD</sequence>
<evidence type="ECO:0000259" key="1">
    <source>
        <dbReference type="Pfam" id="PF13860"/>
    </source>
</evidence>
<dbReference type="Gene3D" id="2.60.40.4070">
    <property type="match status" value="1"/>
</dbReference>
<organism evidence="2 3">
    <name type="scientific">candidate division WOR-3 bacterium</name>
    <dbReference type="NCBI Taxonomy" id="2052148"/>
    <lineage>
        <taxon>Bacteria</taxon>
        <taxon>Bacteria division WOR-3</taxon>
    </lineage>
</organism>
<gene>
    <name evidence="2" type="ORF">FJY68_03990</name>
</gene>
<dbReference type="InterPro" id="IPR025965">
    <property type="entry name" value="FlgD/Vpr_Ig-like"/>
</dbReference>
<dbReference type="NCBIfam" id="TIGR04183">
    <property type="entry name" value="Por_Secre_tail"/>
    <property type="match status" value="1"/>
</dbReference>
<dbReference type="Pfam" id="PF13860">
    <property type="entry name" value="FlgD_ig"/>
    <property type="match status" value="1"/>
</dbReference>
<evidence type="ECO:0000313" key="2">
    <source>
        <dbReference type="EMBL" id="MBM3330997.1"/>
    </source>
</evidence>
<dbReference type="InterPro" id="IPR026444">
    <property type="entry name" value="Secre_tail"/>
</dbReference>
<dbReference type="Proteomes" id="UP000779900">
    <property type="component" value="Unassembled WGS sequence"/>
</dbReference>
<dbReference type="EMBL" id="VGIR01000016">
    <property type="protein sequence ID" value="MBM3330997.1"/>
    <property type="molecule type" value="Genomic_DNA"/>
</dbReference>
<feature type="domain" description="FlgD/Vpr Ig-like" evidence="1">
    <location>
        <begin position="464"/>
        <end position="520"/>
    </location>
</feature>
<name>A0A937XDF7_UNCW3</name>